<keyword evidence="2" id="KW-1133">Transmembrane helix</keyword>
<reference evidence="4 5" key="1">
    <citation type="submission" date="2021-01" db="EMBL/GenBank/DDBJ databases">
        <title>Genomics of switchgrass bacterial isolates.</title>
        <authorList>
            <person name="Shade A."/>
        </authorList>
    </citation>
    <scope>NUCLEOTIDE SEQUENCE [LARGE SCALE GENOMIC DNA]</scope>
    <source>
        <strain evidence="4 5">PvP111</strain>
    </source>
</reference>
<proteinExistence type="predicted"/>
<dbReference type="Pfam" id="PF13399">
    <property type="entry name" value="LytR_C"/>
    <property type="match status" value="1"/>
</dbReference>
<evidence type="ECO:0000259" key="3">
    <source>
        <dbReference type="Pfam" id="PF13399"/>
    </source>
</evidence>
<dbReference type="InterPro" id="IPR027381">
    <property type="entry name" value="LytR/CpsA/Psr_C"/>
</dbReference>
<gene>
    <name evidence="4" type="ORF">JOE42_003100</name>
</gene>
<dbReference type="Proteomes" id="UP000703038">
    <property type="component" value="Unassembled WGS sequence"/>
</dbReference>
<feature type="transmembrane region" description="Helical" evidence="2">
    <location>
        <begin position="20"/>
        <end position="41"/>
    </location>
</feature>
<evidence type="ECO:0000256" key="1">
    <source>
        <dbReference type="SAM" id="MobiDB-lite"/>
    </source>
</evidence>
<keyword evidence="5" id="KW-1185">Reference proteome</keyword>
<evidence type="ECO:0000313" key="4">
    <source>
        <dbReference type="EMBL" id="MBM7416367.1"/>
    </source>
</evidence>
<protein>
    <submittedName>
        <fullName evidence="4">Type IV secretory pathway TrbL component</fullName>
    </submittedName>
</protein>
<evidence type="ECO:0000256" key="2">
    <source>
        <dbReference type="SAM" id="Phobius"/>
    </source>
</evidence>
<evidence type="ECO:0000313" key="5">
    <source>
        <dbReference type="Proteomes" id="UP000703038"/>
    </source>
</evidence>
<organism evidence="4 5">
    <name type="scientific">Rhodococcoides corynebacterioides</name>
    <dbReference type="NCBI Taxonomy" id="53972"/>
    <lineage>
        <taxon>Bacteria</taxon>
        <taxon>Bacillati</taxon>
        <taxon>Actinomycetota</taxon>
        <taxon>Actinomycetes</taxon>
        <taxon>Mycobacteriales</taxon>
        <taxon>Nocardiaceae</taxon>
        <taxon>Rhodococcoides</taxon>
    </lineage>
</organism>
<accession>A0ABS2KWS0</accession>
<comment type="caution">
    <text evidence="4">The sequence shown here is derived from an EMBL/GenBank/DDBJ whole genome shotgun (WGS) entry which is preliminary data.</text>
</comment>
<dbReference type="EMBL" id="JAFBBK010000001">
    <property type="protein sequence ID" value="MBM7416367.1"/>
    <property type="molecule type" value="Genomic_DNA"/>
</dbReference>
<sequence length="181" mass="17690">MTDQTPASTPSPDSSGPPLRALAMVLLSLAVVFAGLGFFSLTGSGEDTPTSTAAAVTTTAAAAAPAAPQSDASAGSAATTTTSAPSSTTAAAQSLRVLNNSNVSGLAAEVAQTLESAGFTVGETGNYSSGTIAASTVYYDPSVPGQQAEAERIATTLGFGVEPRFEGIESSTPGIIVIVTG</sequence>
<keyword evidence="2" id="KW-0812">Transmembrane</keyword>
<feature type="domain" description="LytR/CpsA/Psr regulator C-terminal" evidence="3">
    <location>
        <begin position="95"/>
        <end position="179"/>
    </location>
</feature>
<dbReference type="Gene3D" id="3.30.70.2390">
    <property type="match status" value="1"/>
</dbReference>
<name>A0ABS2KWS0_9NOCA</name>
<keyword evidence="2" id="KW-0472">Membrane</keyword>
<feature type="region of interest" description="Disordered" evidence="1">
    <location>
        <begin position="64"/>
        <end position="85"/>
    </location>
</feature>